<proteinExistence type="predicted"/>
<dbReference type="EMBL" id="CAJNYV010000059">
    <property type="protein sequence ID" value="CAF3338563.1"/>
    <property type="molecule type" value="Genomic_DNA"/>
</dbReference>
<accession>A0A817T3Z5</accession>
<dbReference type="Proteomes" id="UP000663851">
    <property type="component" value="Unassembled WGS sequence"/>
</dbReference>
<dbReference type="Proteomes" id="UP000663838">
    <property type="component" value="Unassembled WGS sequence"/>
</dbReference>
<dbReference type="Proteomes" id="UP000663865">
    <property type="component" value="Unassembled WGS sequence"/>
</dbReference>
<evidence type="ECO:0000313" key="6">
    <source>
        <dbReference type="EMBL" id="CAF4540196.1"/>
    </source>
</evidence>
<dbReference type="Proteomes" id="UP000663833">
    <property type="component" value="Unassembled WGS sequence"/>
</dbReference>
<evidence type="ECO:0000313" key="3">
    <source>
        <dbReference type="EMBL" id="CAF3301673.1"/>
    </source>
</evidence>
<dbReference type="EMBL" id="CAJNYT010000020">
    <property type="protein sequence ID" value="CAF3301673.1"/>
    <property type="molecule type" value="Genomic_DNA"/>
</dbReference>
<dbReference type="EMBL" id="CAJNYD010000034">
    <property type="protein sequence ID" value="CAF3187222.1"/>
    <property type="molecule type" value="Genomic_DNA"/>
</dbReference>
<dbReference type="AlphaFoldDB" id="A0A817T3Z5"/>
<dbReference type="Proteomes" id="UP000663848">
    <property type="component" value="Unassembled WGS sequence"/>
</dbReference>
<protein>
    <submittedName>
        <fullName evidence="3">Uncharacterized protein</fullName>
    </submittedName>
</protein>
<name>A0A817T3Z5_9BILA</name>
<feature type="region of interest" description="Disordered" evidence="1">
    <location>
        <begin position="161"/>
        <end position="187"/>
    </location>
</feature>
<organism evidence="3 8">
    <name type="scientific">Rotaria socialis</name>
    <dbReference type="NCBI Taxonomy" id="392032"/>
    <lineage>
        <taxon>Eukaryota</taxon>
        <taxon>Metazoa</taxon>
        <taxon>Spiralia</taxon>
        <taxon>Gnathifera</taxon>
        <taxon>Rotifera</taxon>
        <taxon>Eurotatoria</taxon>
        <taxon>Bdelloidea</taxon>
        <taxon>Philodinida</taxon>
        <taxon>Philodinidae</taxon>
        <taxon>Rotaria</taxon>
    </lineage>
</organism>
<sequence length="187" mass="20902">MIDICFFLCLGGFQGEVKFQLTYSSGGAIDASKALREVNSIFHRHPQAAPPSYGIATANLYEPPPPSYQAAQASSNNYAETTMYVSPAQAPYEGVYQRQPTGLPKAEFIPQYPEMPTAPPAQGNNSNMYPQIPNGYQAPIQYPPQPAYQDNNYGGQMYVPQMNQQQYFQTPPSYEQSQQEIQQKKRD</sequence>
<gene>
    <name evidence="3" type="ORF">GRG538_LOCUS621</name>
    <name evidence="5" type="ORF">HFQ381_LOCUS17686</name>
    <name evidence="4" type="ORF">KIK155_LOCUS2485</name>
    <name evidence="2" type="ORF">LUA448_LOCUS1334</name>
    <name evidence="6" type="ORF">QYT958_LOCUS7543</name>
    <name evidence="7" type="ORF">TOA249_LOCUS13062</name>
</gene>
<evidence type="ECO:0000256" key="1">
    <source>
        <dbReference type="SAM" id="MobiDB-lite"/>
    </source>
</evidence>
<evidence type="ECO:0000313" key="5">
    <source>
        <dbReference type="EMBL" id="CAF4365490.1"/>
    </source>
</evidence>
<evidence type="ECO:0000313" key="2">
    <source>
        <dbReference type="EMBL" id="CAF3187222.1"/>
    </source>
</evidence>
<evidence type="ECO:0000313" key="8">
    <source>
        <dbReference type="Proteomes" id="UP000663872"/>
    </source>
</evidence>
<comment type="caution">
    <text evidence="3">The sequence shown here is derived from an EMBL/GenBank/DDBJ whole genome shotgun (WGS) entry which is preliminary data.</text>
</comment>
<reference evidence="3" key="1">
    <citation type="submission" date="2021-02" db="EMBL/GenBank/DDBJ databases">
        <authorList>
            <person name="Nowell W R."/>
        </authorList>
    </citation>
    <scope>NUCLEOTIDE SEQUENCE</scope>
</reference>
<feature type="compositionally biased region" description="Polar residues" evidence="1">
    <location>
        <begin position="161"/>
        <end position="181"/>
    </location>
</feature>
<dbReference type="EMBL" id="CAJOBS010000759">
    <property type="protein sequence ID" value="CAF4637905.1"/>
    <property type="molecule type" value="Genomic_DNA"/>
</dbReference>
<evidence type="ECO:0000313" key="4">
    <source>
        <dbReference type="EMBL" id="CAF3338563.1"/>
    </source>
</evidence>
<dbReference type="Proteomes" id="UP000663872">
    <property type="component" value="Unassembled WGS sequence"/>
</dbReference>
<dbReference type="EMBL" id="CAJOBO010001324">
    <property type="protein sequence ID" value="CAF4365490.1"/>
    <property type="molecule type" value="Genomic_DNA"/>
</dbReference>
<evidence type="ECO:0000313" key="7">
    <source>
        <dbReference type="EMBL" id="CAF4637905.1"/>
    </source>
</evidence>
<dbReference type="EMBL" id="CAJOBR010000724">
    <property type="protein sequence ID" value="CAF4540196.1"/>
    <property type="molecule type" value="Genomic_DNA"/>
</dbReference>